<reference evidence="2 3" key="1">
    <citation type="submission" date="2013-09" db="EMBL/GenBank/DDBJ databases">
        <authorList>
            <person name="Sundararajan A."/>
        </authorList>
    </citation>
    <scope>NUCLEOTIDE SEQUENCE [LARGE SCALE GENOMIC DNA]</scope>
    <source>
        <strain evidence="2">CIDMTR</strain>
    </source>
</reference>
<dbReference type="Proteomes" id="UP000163196">
    <property type="component" value="Genome"/>
</dbReference>
<accession>U6H9S0</accession>
<feature type="compositionally biased region" description="Basic and acidic residues" evidence="1">
    <location>
        <begin position="1"/>
        <end position="37"/>
    </location>
</feature>
<feature type="compositionally biased region" description="Acidic residues" evidence="1">
    <location>
        <begin position="714"/>
        <end position="730"/>
    </location>
</feature>
<dbReference type="Pfam" id="PF02393">
    <property type="entry name" value="US22"/>
    <property type="match status" value="1"/>
</dbReference>
<evidence type="ECO:0000313" key="3">
    <source>
        <dbReference type="Proteomes" id="UP000163196"/>
    </source>
</evidence>
<protein>
    <submittedName>
        <fullName evidence="2">Gp3</fullName>
    </submittedName>
</protein>
<feature type="compositionally biased region" description="Acidic residues" evidence="1">
    <location>
        <begin position="659"/>
        <end position="669"/>
    </location>
</feature>
<feature type="region of interest" description="Disordered" evidence="1">
    <location>
        <begin position="655"/>
        <end position="731"/>
    </location>
</feature>
<feature type="compositionally biased region" description="Polar residues" evidence="1">
    <location>
        <begin position="89"/>
        <end position="101"/>
    </location>
</feature>
<evidence type="ECO:0000256" key="1">
    <source>
        <dbReference type="SAM" id="MobiDB-lite"/>
    </source>
</evidence>
<feature type="region of interest" description="Disordered" evidence="1">
    <location>
        <begin position="1"/>
        <end position="161"/>
    </location>
</feature>
<organism evidence="2 3">
    <name type="scientific">Caviid herpesvirus 2 str. CIDMTR</name>
    <dbReference type="NCBI Taxonomy" id="1415526"/>
    <lineage>
        <taxon>Viruses</taxon>
        <taxon>Duplodnaviria</taxon>
        <taxon>Heunggongvirae</taxon>
        <taxon>Peploviricota</taxon>
        <taxon>Herviviricetes</taxon>
        <taxon>Herpesvirales</taxon>
        <taxon>Orthoherpesviridae</taxon>
        <taxon>Betaherpesvirinae</taxon>
        <taxon>Quwivirus</taxon>
        <taxon>Quwivirus caviidbeta2</taxon>
    </lineage>
</organism>
<dbReference type="EMBL" id="HG531783">
    <property type="protein sequence ID" value="CDI95362.1"/>
    <property type="molecule type" value="Genomic_DNA"/>
</dbReference>
<reference evidence="2 3" key="2">
    <citation type="submission" date="2013-11" db="EMBL/GenBank/DDBJ databases">
        <title>Genome sequence of a novel, newly isolated strain of guinea pig cytomegalovirus: CIDMTR strain.</title>
        <authorList>
            <person name="Schleiss M.R."/>
            <person name="Hernandez-Alvarado N."/>
            <person name="Ramaraj T."/>
            <person name="Crow J.A."/>
        </authorList>
    </citation>
    <scope>NUCLEOTIDE SEQUENCE [LARGE SCALE GENOMIC DNA]</scope>
    <source>
        <strain evidence="2">CIDMTR</strain>
    </source>
</reference>
<evidence type="ECO:0000313" key="2">
    <source>
        <dbReference type="EMBL" id="CDI95362.1"/>
    </source>
</evidence>
<name>U6H9S0_9BETA</name>
<sequence>MKRSEAGAEARRELRPRAIRERRPEVDGRPEDEERIRRSVARPTGGPGCGRDGHESASVSSRADSSDQRRSVRSGGRAPVMAGSKRRLSSQAVSRLASRTRQLAIDGENGASGSGDGADNDMDVERREDGACGGSSAGKKARRNVAQRHEPYSTRANVSRTAAACEAEATGGWMYELAALAGCASFRQNSPSHEYPSWLLQTFEQEARMYRTMGCEALQRRRQLLPQVDAESIPSDQLGTISMLFAASREPGRLCAVLESLNGCLIRMRRPDHWYMEVCSRDPHFQKFDHLAYGLEEDMKPTMIGRLVIRLGTVTFDETSVVVMVGESAQVYAYDWKERAVYLLADDLRSLTTDGLVALGSVYNHRLTPNAFDGIHDATTSYYYGLTQSGEGTILERVQKVGEEFFQRSEIVVVSTPGFPNKLMIPVGHWGNLKSFFPFNRADDYTLVALHRYVHLMMQGPFVVVGVEVQLDDRHEPRAKHLVLIDASAAVYAMRVYGGDFLRLADSVTAFFRCGFLKMLDPGTRFDLGNRGAARLEAVPRSHRSWRSVCANRSRELTPFCQSFDYAANLRKLQLSKLTDQADPVSVCTVPCGKIPEMDETVQVGHAIIRNVDCHREPLFADECPKLVFDRNARVVLSTMPLAEARRYYNVKLRRADDDGGDDDGGDDGDDRRVSGAAAAASAREEHEYMEDSQELLEEESEREDDGSVGTAEEIGDGEDDECEDDDEESAGPRVEYVLYDQSHEMATSGTKGCIDAESLEYLRLMFFSRVIRSRRALKVPTFELDLD</sequence>
<proteinExistence type="predicted"/>
<dbReference type="InterPro" id="IPR003360">
    <property type="entry name" value="US22-like"/>
</dbReference>
<feature type="compositionally biased region" description="Acidic residues" evidence="1">
    <location>
        <begin position="688"/>
        <end position="707"/>
    </location>
</feature>